<gene>
    <name evidence="1" type="ORF">LCGC14_2445230</name>
</gene>
<dbReference type="InterPro" id="IPR007499">
    <property type="entry name" value="ERF_bacteria_virus"/>
</dbReference>
<dbReference type="AlphaFoldDB" id="A0A0F9BHW2"/>
<sequence>MEEKKTSIVKALIKARKSCGKVIKDATGQAGRGRFDYASINSIIEAIEESLSESGLFLSQRVSENQLFTTIHHIDGETMDFGTIPLMGVGDMKTLGSAITYARRYAIQAALMLSASEKEDLDQNQASTTSYDYPTIGKRLLDFSENTKNYLRGFLEKHEKGEKRTAAYHAQLRIIHNLSYDENRIVKRIQDANNK</sequence>
<organism evidence="1">
    <name type="scientific">marine sediment metagenome</name>
    <dbReference type="NCBI Taxonomy" id="412755"/>
    <lineage>
        <taxon>unclassified sequences</taxon>
        <taxon>metagenomes</taxon>
        <taxon>ecological metagenomes</taxon>
    </lineage>
</organism>
<dbReference type="Pfam" id="PF04404">
    <property type="entry name" value="ERF"/>
    <property type="match status" value="1"/>
</dbReference>
<dbReference type="EMBL" id="LAZR01037722">
    <property type="protein sequence ID" value="KKL21459.1"/>
    <property type="molecule type" value="Genomic_DNA"/>
</dbReference>
<evidence type="ECO:0008006" key="2">
    <source>
        <dbReference type="Google" id="ProtNLM"/>
    </source>
</evidence>
<protein>
    <recommendedName>
        <fullName evidence="2">Essential recombination function protein</fullName>
    </recommendedName>
</protein>
<evidence type="ECO:0000313" key="1">
    <source>
        <dbReference type="EMBL" id="KKL21459.1"/>
    </source>
</evidence>
<proteinExistence type="predicted"/>
<reference evidence="1" key="1">
    <citation type="journal article" date="2015" name="Nature">
        <title>Complex archaea that bridge the gap between prokaryotes and eukaryotes.</title>
        <authorList>
            <person name="Spang A."/>
            <person name="Saw J.H."/>
            <person name="Jorgensen S.L."/>
            <person name="Zaremba-Niedzwiedzka K."/>
            <person name="Martijn J."/>
            <person name="Lind A.E."/>
            <person name="van Eijk R."/>
            <person name="Schleper C."/>
            <person name="Guy L."/>
            <person name="Ettema T.J."/>
        </authorList>
    </citation>
    <scope>NUCLEOTIDE SEQUENCE</scope>
</reference>
<comment type="caution">
    <text evidence="1">The sequence shown here is derived from an EMBL/GenBank/DDBJ whole genome shotgun (WGS) entry which is preliminary data.</text>
</comment>
<name>A0A0F9BHW2_9ZZZZ</name>
<accession>A0A0F9BHW2</accession>